<dbReference type="InterPro" id="IPR008402">
    <property type="entry name" value="APC_su15/mnd2"/>
</dbReference>
<reference evidence="2" key="1">
    <citation type="journal article" date="2020" name="Stud. Mycol.">
        <title>101 Dothideomycetes genomes: a test case for predicting lifestyles and emergence of pathogens.</title>
        <authorList>
            <person name="Haridas S."/>
            <person name="Albert R."/>
            <person name="Binder M."/>
            <person name="Bloem J."/>
            <person name="Labutti K."/>
            <person name="Salamov A."/>
            <person name="Andreopoulos B."/>
            <person name="Baker S."/>
            <person name="Barry K."/>
            <person name="Bills G."/>
            <person name="Bluhm B."/>
            <person name="Cannon C."/>
            <person name="Castanera R."/>
            <person name="Culley D."/>
            <person name="Daum C."/>
            <person name="Ezra D."/>
            <person name="Gonzalez J."/>
            <person name="Henrissat B."/>
            <person name="Kuo A."/>
            <person name="Liang C."/>
            <person name="Lipzen A."/>
            <person name="Lutzoni F."/>
            <person name="Magnuson J."/>
            <person name="Mondo S."/>
            <person name="Nolan M."/>
            <person name="Ohm R."/>
            <person name="Pangilinan J."/>
            <person name="Park H.-J."/>
            <person name="Ramirez L."/>
            <person name="Alfaro M."/>
            <person name="Sun H."/>
            <person name="Tritt A."/>
            <person name="Yoshinaga Y."/>
            <person name="Zwiers L.-H."/>
            <person name="Turgeon B."/>
            <person name="Goodwin S."/>
            <person name="Spatafora J."/>
            <person name="Crous P."/>
            <person name="Grigoriev I."/>
        </authorList>
    </citation>
    <scope>NUCLEOTIDE SEQUENCE</scope>
    <source>
        <strain evidence="2">Tuck. ex Michener</strain>
    </source>
</reference>
<accession>A0A6A6GWF1</accession>
<dbReference type="OrthoDB" id="5320532at2759"/>
<dbReference type="Pfam" id="PF05841">
    <property type="entry name" value="Apc15p"/>
    <property type="match status" value="1"/>
</dbReference>
<proteinExistence type="predicted"/>
<dbReference type="EMBL" id="ML991851">
    <property type="protein sequence ID" value="KAF2229911.1"/>
    <property type="molecule type" value="Genomic_DNA"/>
</dbReference>
<sequence>MLTNANITSLQFSDQLHSPCLPLDDLHIDQNSHHLTKQHRTHPNMLSFPLIPPRDQSIWPTPTHLSSPPSPPSTHQPGHHSHHPNSHHPHHPHHPSSRRNPTAADGAYPHHSHHLLHAQHARPSPLALLRADERALAHRKQNIRRFGAGWIRPPGVQKTYQAAMEEAAEKEEQEVLARREREMLDLAAATEAGDGAGDGWAGGYWVGGEGFGC</sequence>
<feature type="compositionally biased region" description="Basic residues" evidence="1">
    <location>
        <begin position="77"/>
        <end position="97"/>
    </location>
</feature>
<evidence type="ECO:0000313" key="3">
    <source>
        <dbReference type="Proteomes" id="UP000800092"/>
    </source>
</evidence>
<dbReference type="GO" id="GO:0005680">
    <property type="term" value="C:anaphase-promoting complex"/>
    <property type="evidence" value="ECO:0007669"/>
    <property type="project" value="InterPro"/>
</dbReference>
<protein>
    <submittedName>
        <fullName evidence="2">Uncharacterized protein</fullName>
    </submittedName>
</protein>
<organism evidence="2 3">
    <name type="scientific">Viridothelium virens</name>
    <name type="common">Speckled blister lichen</name>
    <name type="synonym">Trypethelium virens</name>
    <dbReference type="NCBI Taxonomy" id="1048519"/>
    <lineage>
        <taxon>Eukaryota</taxon>
        <taxon>Fungi</taxon>
        <taxon>Dikarya</taxon>
        <taxon>Ascomycota</taxon>
        <taxon>Pezizomycotina</taxon>
        <taxon>Dothideomycetes</taxon>
        <taxon>Dothideomycetes incertae sedis</taxon>
        <taxon>Trypetheliales</taxon>
        <taxon>Trypetheliaceae</taxon>
        <taxon>Viridothelium</taxon>
    </lineage>
</organism>
<dbReference type="GO" id="GO:0031145">
    <property type="term" value="P:anaphase-promoting complex-dependent catabolic process"/>
    <property type="evidence" value="ECO:0007669"/>
    <property type="project" value="InterPro"/>
</dbReference>
<name>A0A6A6GWF1_VIRVR</name>
<evidence type="ECO:0000313" key="2">
    <source>
        <dbReference type="EMBL" id="KAF2229911.1"/>
    </source>
</evidence>
<dbReference type="AlphaFoldDB" id="A0A6A6GWF1"/>
<evidence type="ECO:0000256" key="1">
    <source>
        <dbReference type="SAM" id="MobiDB-lite"/>
    </source>
</evidence>
<feature type="region of interest" description="Disordered" evidence="1">
    <location>
        <begin position="34"/>
        <end position="122"/>
    </location>
</feature>
<keyword evidence="3" id="KW-1185">Reference proteome</keyword>
<feature type="compositionally biased region" description="Basic residues" evidence="1">
    <location>
        <begin position="110"/>
        <end position="120"/>
    </location>
</feature>
<dbReference type="Proteomes" id="UP000800092">
    <property type="component" value="Unassembled WGS sequence"/>
</dbReference>
<gene>
    <name evidence="2" type="ORF">EV356DRAFT_366309</name>
</gene>